<evidence type="ECO:0000256" key="1">
    <source>
        <dbReference type="SAM" id="SignalP"/>
    </source>
</evidence>
<dbReference type="Pfam" id="PF20493">
    <property type="entry name" value="WD-like_fungi"/>
    <property type="match status" value="1"/>
</dbReference>
<gene>
    <name evidence="3" type="ORF">BDV25DRAFT_109543</name>
</gene>
<organism evidence="3 4">
    <name type="scientific">Aspergillus avenaceus</name>
    <dbReference type="NCBI Taxonomy" id="36643"/>
    <lineage>
        <taxon>Eukaryota</taxon>
        <taxon>Fungi</taxon>
        <taxon>Dikarya</taxon>
        <taxon>Ascomycota</taxon>
        <taxon>Pezizomycotina</taxon>
        <taxon>Eurotiomycetes</taxon>
        <taxon>Eurotiomycetidae</taxon>
        <taxon>Eurotiales</taxon>
        <taxon>Aspergillaceae</taxon>
        <taxon>Aspergillus</taxon>
        <taxon>Aspergillus subgen. Circumdati</taxon>
    </lineage>
</organism>
<feature type="signal peptide" evidence="1">
    <location>
        <begin position="1"/>
        <end position="21"/>
    </location>
</feature>
<proteinExistence type="predicted"/>
<dbReference type="AlphaFoldDB" id="A0A5N6U739"/>
<evidence type="ECO:0000313" key="3">
    <source>
        <dbReference type="EMBL" id="KAE8154457.1"/>
    </source>
</evidence>
<accession>A0A5N6U739</accession>
<evidence type="ECO:0000313" key="4">
    <source>
        <dbReference type="Proteomes" id="UP000325780"/>
    </source>
</evidence>
<keyword evidence="4" id="KW-1185">Reference proteome</keyword>
<dbReference type="EMBL" id="ML742029">
    <property type="protein sequence ID" value="KAE8154457.1"/>
    <property type="molecule type" value="Genomic_DNA"/>
</dbReference>
<sequence>MLSSKLLLTAALSLLALPATASPVAAPGASDGLIVLATEQVEGGTLTWYGDASDSEAPTTNATVSIQACGSNDVTCYSSNRAGTGLCSSLIRQLNSPAPVNTSPRAVCFGQSGNQCCTSWSAASSNLYHWDLISAAQKIQNSCFDDFSGSGLARNVNLGGVCVTQCLSGRATGCN</sequence>
<dbReference type="OrthoDB" id="3853793at2759"/>
<evidence type="ECO:0000259" key="2">
    <source>
        <dbReference type="Pfam" id="PF20493"/>
    </source>
</evidence>
<reference evidence="3 4" key="1">
    <citation type="submission" date="2019-04" db="EMBL/GenBank/DDBJ databases">
        <title>Friends and foes A comparative genomics study of 23 Aspergillus species from section Flavi.</title>
        <authorList>
            <consortium name="DOE Joint Genome Institute"/>
            <person name="Kjaerbolling I."/>
            <person name="Vesth T."/>
            <person name="Frisvad J.C."/>
            <person name="Nybo J.L."/>
            <person name="Theobald S."/>
            <person name="Kildgaard S."/>
            <person name="Isbrandt T."/>
            <person name="Kuo A."/>
            <person name="Sato A."/>
            <person name="Lyhne E.K."/>
            <person name="Kogle M.E."/>
            <person name="Wiebenga A."/>
            <person name="Kun R.S."/>
            <person name="Lubbers R.J."/>
            <person name="Makela M.R."/>
            <person name="Barry K."/>
            <person name="Chovatia M."/>
            <person name="Clum A."/>
            <person name="Daum C."/>
            <person name="Haridas S."/>
            <person name="He G."/>
            <person name="LaButti K."/>
            <person name="Lipzen A."/>
            <person name="Mondo S."/>
            <person name="Riley R."/>
            <person name="Salamov A."/>
            <person name="Simmons B.A."/>
            <person name="Magnuson J.K."/>
            <person name="Henrissat B."/>
            <person name="Mortensen U.H."/>
            <person name="Larsen T.O."/>
            <person name="Devries R.P."/>
            <person name="Grigoriev I.V."/>
            <person name="Machida M."/>
            <person name="Baker S.E."/>
            <person name="Andersen M.R."/>
        </authorList>
    </citation>
    <scope>NUCLEOTIDE SEQUENCE [LARGE SCALE GENOMIC DNA]</scope>
    <source>
        <strain evidence="3 4">IBT 18842</strain>
    </source>
</reference>
<dbReference type="Proteomes" id="UP000325780">
    <property type="component" value="Unassembled WGS sequence"/>
</dbReference>
<protein>
    <recommendedName>
        <fullName evidence="2">WD-like domain-containing protein</fullName>
    </recommendedName>
</protein>
<name>A0A5N6U739_ASPAV</name>
<keyword evidence="1" id="KW-0732">Signal</keyword>
<feature type="chain" id="PRO_5025062803" description="WD-like domain-containing protein" evidence="1">
    <location>
        <begin position="22"/>
        <end position="175"/>
    </location>
</feature>
<dbReference type="InterPro" id="IPR046925">
    <property type="entry name" value="WD-like_fungi"/>
</dbReference>
<feature type="domain" description="WD-like" evidence="2">
    <location>
        <begin position="71"/>
        <end position="174"/>
    </location>
</feature>